<comment type="function">
    <text evidence="7">Catalyzes the specific phosphorylation of the 3-hydroxyl group of shikimic acid using ATP as a cosubstrate.</text>
</comment>
<dbReference type="EC" id="2.7.1.71" evidence="7"/>
<dbReference type="Proteomes" id="UP001596455">
    <property type="component" value="Unassembled WGS sequence"/>
</dbReference>
<protein>
    <recommendedName>
        <fullName evidence="7">Shikimate kinase</fullName>
        <shortName evidence="7">SK</shortName>
        <ecNumber evidence="7">2.7.1.71</ecNumber>
    </recommendedName>
</protein>
<comment type="subunit">
    <text evidence="7">Monomer.</text>
</comment>
<dbReference type="InterPro" id="IPR027417">
    <property type="entry name" value="P-loop_NTPase"/>
</dbReference>
<comment type="caution">
    <text evidence="8">The sequence shown here is derived from an EMBL/GenBank/DDBJ whole genome shotgun (WGS) entry which is preliminary data.</text>
</comment>
<keyword evidence="3 7" id="KW-0547">Nucleotide-binding</keyword>
<dbReference type="Pfam" id="PF01202">
    <property type="entry name" value="SKI"/>
    <property type="match status" value="1"/>
</dbReference>
<comment type="cofactor">
    <cofactor evidence="7">
        <name>Mg(2+)</name>
        <dbReference type="ChEBI" id="CHEBI:18420"/>
    </cofactor>
    <text evidence="7">Binds 1 Mg(2+) ion per subunit.</text>
</comment>
<dbReference type="Gene3D" id="3.40.50.300">
    <property type="entry name" value="P-loop containing nucleotide triphosphate hydrolases"/>
    <property type="match status" value="1"/>
</dbReference>
<name>A0ABW2Q9J0_9MICO</name>
<keyword evidence="7" id="KW-0963">Cytoplasm</keyword>
<comment type="subcellular location">
    <subcellularLocation>
        <location evidence="7">Cytoplasm</location>
    </subcellularLocation>
</comment>
<keyword evidence="2 7" id="KW-0808">Transferase</keyword>
<dbReference type="InterPro" id="IPR000623">
    <property type="entry name" value="Shikimate_kinase/TSH1"/>
</dbReference>
<keyword evidence="7" id="KW-0460">Magnesium</keyword>
<feature type="binding site" evidence="7">
    <location>
        <position position="22"/>
    </location>
    <ligand>
        <name>Mg(2+)</name>
        <dbReference type="ChEBI" id="CHEBI:18420"/>
    </ligand>
</feature>
<feature type="binding site" evidence="7">
    <location>
        <position position="40"/>
    </location>
    <ligand>
        <name>substrate</name>
    </ligand>
</feature>
<evidence type="ECO:0000256" key="2">
    <source>
        <dbReference type="ARBA" id="ARBA00022679"/>
    </source>
</evidence>
<evidence type="ECO:0000256" key="5">
    <source>
        <dbReference type="ARBA" id="ARBA00022840"/>
    </source>
</evidence>
<evidence type="ECO:0000256" key="6">
    <source>
        <dbReference type="ARBA" id="ARBA00023141"/>
    </source>
</evidence>
<dbReference type="EMBL" id="JBHTCQ010000002">
    <property type="protein sequence ID" value="MFC7406173.1"/>
    <property type="molecule type" value="Genomic_DNA"/>
</dbReference>
<keyword evidence="9" id="KW-1185">Reference proteome</keyword>
<evidence type="ECO:0000256" key="4">
    <source>
        <dbReference type="ARBA" id="ARBA00022777"/>
    </source>
</evidence>
<proteinExistence type="inferred from homology"/>
<evidence type="ECO:0000256" key="1">
    <source>
        <dbReference type="ARBA" id="ARBA00022605"/>
    </source>
</evidence>
<sequence>MTSAHPPGVTLVLVGPPGAGKSTVGARVAERLGLTFTDTDQLLADRGGADVGTLMVDLGEEAFRELEADVVAHALDGRDVVALGSGAVASARDRLTALAAAGTAVVFLDVSLSAGAPRVGLNVPRPVALGSARAQLAAMAQERRPLYAAVATRTVDTSERDVESVVDEVAQILDPRQSRDVP</sequence>
<keyword evidence="5 7" id="KW-0067">ATP-binding</keyword>
<evidence type="ECO:0000313" key="8">
    <source>
        <dbReference type="EMBL" id="MFC7406173.1"/>
    </source>
</evidence>
<keyword evidence="1 7" id="KW-0028">Amino-acid biosynthesis</keyword>
<reference evidence="9" key="1">
    <citation type="journal article" date="2019" name="Int. J. Syst. Evol. Microbiol.">
        <title>The Global Catalogue of Microorganisms (GCM) 10K type strain sequencing project: providing services to taxonomists for standard genome sequencing and annotation.</title>
        <authorList>
            <consortium name="The Broad Institute Genomics Platform"/>
            <consortium name="The Broad Institute Genome Sequencing Center for Infectious Disease"/>
            <person name="Wu L."/>
            <person name="Ma J."/>
        </authorList>
    </citation>
    <scope>NUCLEOTIDE SEQUENCE [LARGE SCALE GENOMIC DNA]</scope>
    <source>
        <strain evidence="9">JCM 1490</strain>
    </source>
</reference>
<feature type="binding site" evidence="7">
    <location>
        <position position="143"/>
    </location>
    <ligand>
        <name>substrate</name>
    </ligand>
</feature>
<dbReference type="InterPro" id="IPR031322">
    <property type="entry name" value="Shikimate/glucono_kinase"/>
</dbReference>
<feature type="binding site" evidence="7">
    <location>
        <begin position="18"/>
        <end position="23"/>
    </location>
    <ligand>
        <name>ATP</name>
        <dbReference type="ChEBI" id="CHEBI:30616"/>
    </ligand>
</feature>
<keyword evidence="4 7" id="KW-0418">Kinase</keyword>
<evidence type="ECO:0000256" key="3">
    <source>
        <dbReference type="ARBA" id="ARBA00022741"/>
    </source>
</evidence>
<comment type="pathway">
    <text evidence="7">Metabolic intermediate biosynthesis; chorismate biosynthesis; chorismate from D-erythrose 4-phosphate and phosphoenolpyruvate: step 5/7.</text>
</comment>
<dbReference type="PANTHER" id="PTHR21087">
    <property type="entry name" value="SHIKIMATE KINASE"/>
    <property type="match status" value="1"/>
</dbReference>
<dbReference type="CDD" id="cd00464">
    <property type="entry name" value="SK"/>
    <property type="match status" value="1"/>
</dbReference>
<dbReference type="GO" id="GO:0016301">
    <property type="term" value="F:kinase activity"/>
    <property type="evidence" value="ECO:0007669"/>
    <property type="project" value="UniProtKB-KW"/>
</dbReference>
<comment type="similarity">
    <text evidence="7">Belongs to the shikimate kinase family.</text>
</comment>
<dbReference type="SUPFAM" id="SSF52540">
    <property type="entry name" value="P-loop containing nucleoside triphosphate hydrolases"/>
    <property type="match status" value="1"/>
</dbReference>
<comment type="catalytic activity">
    <reaction evidence="7">
        <text>shikimate + ATP = 3-phosphoshikimate + ADP + H(+)</text>
        <dbReference type="Rhea" id="RHEA:13121"/>
        <dbReference type="ChEBI" id="CHEBI:15378"/>
        <dbReference type="ChEBI" id="CHEBI:30616"/>
        <dbReference type="ChEBI" id="CHEBI:36208"/>
        <dbReference type="ChEBI" id="CHEBI:145989"/>
        <dbReference type="ChEBI" id="CHEBI:456216"/>
        <dbReference type="EC" id="2.7.1.71"/>
    </reaction>
</comment>
<feature type="binding site" evidence="7">
    <location>
        <position position="125"/>
    </location>
    <ligand>
        <name>ATP</name>
        <dbReference type="ChEBI" id="CHEBI:30616"/>
    </ligand>
</feature>
<feature type="binding site" evidence="7">
    <location>
        <position position="160"/>
    </location>
    <ligand>
        <name>ATP</name>
        <dbReference type="ChEBI" id="CHEBI:30616"/>
    </ligand>
</feature>
<keyword evidence="7" id="KW-0479">Metal-binding</keyword>
<organism evidence="8 9">
    <name type="scientific">Georgenia alba</name>
    <dbReference type="NCBI Taxonomy" id="2233858"/>
    <lineage>
        <taxon>Bacteria</taxon>
        <taxon>Bacillati</taxon>
        <taxon>Actinomycetota</taxon>
        <taxon>Actinomycetes</taxon>
        <taxon>Micrococcales</taxon>
        <taxon>Bogoriellaceae</taxon>
        <taxon>Georgenia</taxon>
    </lineage>
</organism>
<comment type="caution">
    <text evidence="7">Lacks conserved residue(s) required for the propagation of feature annotation.</text>
</comment>
<accession>A0ABW2Q9J0</accession>
<feature type="binding site" evidence="7">
    <location>
        <position position="64"/>
    </location>
    <ligand>
        <name>substrate</name>
    </ligand>
</feature>
<gene>
    <name evidence="7" type="primary">aroK</name>
    <name evidence="8" type="ORF">ACFQQL_13725</name>
</gene>
<keyword evidence="6 7" id="KW-0057">Aromatic amino acid biosynthesis</keyword>
<dbReference type="HAMAP" id="MF_00109">
    <property type="entry name" value="Shikimate_kinase"/>
    <property type="match status" value="1"/>
</dbReference>
<dbReference type="PANTHER" id="PTHR21087:SF16">
    <property type="entry name" value="SHIKIMATE KINASE 1, CHLOROPLASTIC"/>
    <property type="match status" value="1"/>
</dbReference>
<dbReference type="RefSeq" id="WP_382395280.1">
    <property type="nucleotide sequence ID" value="NZ_JBHTCQ010000002.1"/>
</dbReference>
<dbReference type="PRINTS" id="PR01100">
    <property type="entry name" value="SHIKIMTKNASE"/>
</dbReference>
<evidence type="ECO:0000256" key="7">
    <source>
        <dbReference type="HAMAP-Rule" id="MF_00109"/>
    </source>
</evidence>
<evidence type="ECO:0000313" key="9">
    <source>
        <dbReference type="Proteomes" id="UP001596455"/>
    </source>
</evidence>